<dbReference type="AlphaFoldDB" id="A0A147BAA1"/>
<evidence type="ECO:0000313" key="1">
    <source>
        <dbReference type="EMBL" id="JAR87710.1"/>
    </source>
</evidence>
<organism evidence="1">
    <name type="scientific">Alectorobius mimon</name>
    <dbReference type="NCBI Taxonomy" id="360319"/>
    <lineage>
        <taxon>Eukaryota</taxon>
        <taxon>Metazoa</taxon>
        <taxon>Ecdysozoa</taxon>
        <taxon>Arthropoda</taxon>
        <taxon>Chelicerata</taxon>
        <taxon>Arachnida</taxon>
        <taxon>Acari</taxon>
        <taxon>Parasitiformes</taxon>
        <taxon>Ixodida</taxon>
        <taxon>Ixodoidea</taxon>
        <taxon>Argasidae</taxon>
        <taxon>Ornithodorinae</taxon>
        <taxon>Alectorobius</taxon>
    </lineage>
</organism>
<protein>
    <submittedName>
        <fullName evidence="1">Uncharacterized protein</fullName>
    </submittedName>
</protein>
<dbReference type="EMBL" id="GEIB01000002">
    <property type="protein sequence ID" value="JAR87710.1"/>
    <property type="molecule type" value="Transcribed_RNA"/>
</dbReference>
<sequence>LISPPEETSNAKMQLALLVAVSVAVASAASFDGLAVQDSVSLPSLEFTLPGPRAVGVKLTEGKLEGLSKFPSADHDCYGRYKCGVWVSGLRITYAASATEQTKNFNVVVDVLHGLLRLYSGRTPKGNVVVRKVQVVALHQYVREPAQFSEDRELTALFDEALKSKLLETLAKVAQSDVFNSVLDKLLGHAPSVQAVRPDFDVPGKPYEALFQDHVAFPDFALIVPGTPARDVSSPRARQDP</sequence>
<reference evidence="1" key="1">
    <citation type="submission" date="2016-03" db="EMBL/GenBank/DDBJ databases">
        <title>Gut transcriptome analysis on engorged females of Ornithodoros mimon (Acari: Argasidae) and phylogenetic inferences of soft ticks.</title>
        <authorList>
            <person name="Landulfo G.A."/>
            <person name="Giovanni D."/>
            <person name="Carvalho E."/>
            <person name="Junqueira-de-Azevedo I."/>
            <person name="Patane J."/>
            <person name="Mendoca R."/>
            <person name="Barros-Battesti D."/>
        </authorList>
    </citation>
    <scope>NUCLEOTIDE SEQUENCE</scope>
    <source>
        <strain evidence="1">Females</strain>
        <tissue evidence="1">Gut</tissue>
    </source>
</reference>
<proteinExistence type="predicted"/>
<name>A0A147BAA1_9ACAR</name>
<feature type="non-terminal residue" evidence="1">
    <location>
        <position position="1"/>
    </location>
</feature>
<accession>A0A147BAA1</accession>